<keyword evidence="4" id="KW-0001">2Fe-2S</keyword>
<dbReference type="GO" id="GO:0016491">
    <property type="term" value="F:oxidoreductase activity"/>
    <property type="evidence" value="ECO:0007669"/>
    <property type="project" value="UniProtKB-KW"/>
</dbReference>
<evidence type="ECO:0000256" key="5">
    <source>
        <dbReference type="ARBA" id="ARBA00023002"/>
    </source>
</evidence>
<feature type="domain" description="Aldehyde oxidase/xanthine dehydrogenase a/b hammerhead" evidence="8">
    <location>
        <begin position="1"/>
        <end position="92"/>
    </location>
</feature>
<evidence type="ECO:0000259" key="8">
    <source>
        <dbReference type="SMART" id="SM01008"/>
    </source>
</evidence>
<dbReference type="GO" id="GO:0005506">
    <property type="term" value="F:iron ion binding"/>
    <property type="evidence" value="ECO:0007669"/>
    <property type="project" value="InterPro"/>
</dbReference>
<dbReference type="SUPFAM" id="SSF56003">
    <property type="entry name" value="Molybdenum cofactor-binding domain"/>
    <property type="match status" value="1"/>
</dbReference>
<comment type="similarity">
    <text evidence="2">Belongs to the xanthine dehydrogenase family.</text>
</comment>
<keyword evidence="4" id="KW-0408">Iron</keyword>
<dbReference type="InterPro" id="IPR000674">
    <property type="entry name" value="Ald_Oxase/Xan_DH_a/b"/>
</dbReference>
<dbReference type="InterPro" id="IPR008274">
    <property type="entry name" value="AldOxase/xan_DH_MoCoBD1"/>
</dbReference>
<dbReference type="InterPro" id="IPR016208">
    <property type="entry name" value="Ald_Oxase/xanthine_DH-like"/>
</dbReference>
<dbReference type="PANTHER" id="PTHR11908">
    <property type="entry name" value="XANTHINE DEHYDROGENASE"/>
    <property type="match status" value="1"/>
</dbReference>
<evidence type="ECO:0000256" key="7">
    <source>
        <dbReference type="ARBA" id="ARBA00034078"/>
    </source>
</evidence>
<dbReference type="GO" id="GO:0051537">
    <property type="term" value="F:2 iron, 2 sulfur cluster binding"/>
    <property type="evidence" value="ECO:0007669"/>
    <property type="project" value="UniProtKB-KW"/>
</dbReference>
<dbReference type="SMART" id="SM01008">
    <property type="entry name" value="Ald_Xan_dh_C"/>
    <property type="match status" value="1"/>
</dbReference>
<reference evidence="10" key="3">
    <citation type="submission" date="2016-06" db="UniProtKB">
        <authorList>
            <consortium name="WormBaseParasite"/>
        </authorList>
    </citation>
    <scope>IDENTIFICATION</scope>
</reference>
<dbReference type="Gene3D" id="3.30.365.10">
    <property type="entry name" value="Aldehyde oxidase/xanthine dehydrogenase, molybdopterin binding domain"/>
    <property type="match status" value="1"/>
</dbReference>
<comment type="cofactor">
    <cofactor evidence="1">
        <name>Mo-molybdopterin</name>
        <dbReference type="ChEBI" id="CHEBI:71302"/>
    </cofactor>
</comment>
<dbReference type="SUPFAM" id="SSF54665">
    <property type="entry name" value="CO dehydrogenase molybdoprotein N-domain-like"/>
    <property type="match status" value="1"/>
</dbReference>
<evidence type="ECO:0000256" key="1">
    <source>
        <dbReference type="ARBA" id="ARBA00001924"/>
    </source>
</evidence>
<proteinExistence type="inferred from homology"/>
<dbReference type="InterPro" id="IPR036856">
    <property type="entry name" value="Ald_Oxase/Xan_DH_a/b_sf"/>
</dbReference>
<dbReference type="WBParaSite" id="GPLIN_001222000">
    <property type="protein sequence ID" value="GPLIN_001222000"/>
    <property type="gene ID" value="GPLIN_001222000"/>
</dbReference>
<accession>A0A183CH64</accession>
<dbReference type="InterPro" id="IPR037165">
    <property type="entry name" value="AldOxase/xan_DH_Mopterin-bd_sf"/>
</dbReference>
<keyword evidence="9" id="KW-1185">Reference proteome</keyword>
<comment type="cofactor">
    <cofactor evidence="7">
        <name>[2Fe-2S] cluster</name>
        <dbReference type="ChEBI" id="CHEBI:190135"/>
    </cofactor>
</comment>
<evidence type="ECO:0000313" key="10">
    <source>
        <dbReference type="WBParaSite" id="GPLIN_001222000"/>
    </source>
</evidence>
<reference evidence="9" key="1">
    <citation type="submission" date="2013-12" db="EMBL/GenBank/DDBJ databases">
        <authorList>
            <person name="Aslett M."/>
        </authorList>
    </citation>
    <scope>NUCLEOTIDE SEQUENCE [LARGE SCALE GENOMIC DNA]</scope>
    <source>
        <strain evidence="9">Lindley</strain>
    </source>
</reference>
<evidence type="ECO:0000256" key="6">
    <source>
        <dbReference type="ARBA" id="ARBA00023014"/>
    </source>
</evidence>
<dbReference type="PANTHER" id="PTHR11908:SF132">
    <property type="entry name" value="ALDEHYDE OXIDASE 1-RELATED"/>
    <property type="match status" value="1"/>
</dbReference>
<evidence type="ECO:0000313" key="9">
    <source>
        <dbReference type="Proteomes" id="UP000050741"/>
    </source>
</evidence>
<name>A0A183CH64_GLOPA</name>
<evidence type="ECO:0000256" key="3">
    <source>
        <dbReference type="ARBA" id="ARBA00022505"/>
    </source>
</evidence>
<dbReference type="Pfam" id="PF02738">
    <property type="entry name" value="MoCoBD_1"/>
    <property type="match status" value="1"/>
</dbReference>
<dbReference type="Proteomes" id="UP000050741">
    <property type="component" value="Unassembled WGS sequence"/>
</dbReference>
<keyword evidence="3" id="KW-0500">Molybdenum</keyword>
<protein>
    <submittedName>
        <fullName evidence="10">Ald_Xan_dh_C domain-containing protein</fullName>
    </submittedName>
</protein>
<organism evidence="9 10">
    <name type="scientific">Globodera pallida</name>
    <name type="common">Potato cyst nematode worm</name>
    <name type="synonym">Heterodera pallida</name>
    <dbReference type="NCBI Taxonomy" id="36090"/>
    <lineage>
        <taxon>Eukaryota</taxon>
        <taxon>Metazoa</taxon>
        <taxon>Ecdysozoa</taxon>
        <taxon>Nematoda</taxon>
        <taxon>Chromadorea</taxon>
        <taxon>Rhabditida</taxon>
        <taxon>Tylenchina</taxon>
        <taxon>Tylenchomorpha</taxon>
        <taxon>Tylenchoidea</taxon>
        <taxon>Heteroderidae</taxon>
        <taxon>Heteroderinae</taxon>
        <taxon>Globodera</taxon>
    </lineage>
</organism>
<keyword evidence="6" id="KW-0411">Iron-sulfur</keyword>
<reference evidence="9" key="2">
    <citation type="submission" date="2014-05" db="EMBL/GenBank/DDBJ databases">
        <title>The genome and life-stage specific transcriptomes of Globodera pallida elucidate key aspects of plant parasitism by a cyst nematode.</title>
        <authorList>
            <person name="Cotton J.A."/>
            <person name="Lilley C.J."/>
            <person name="Jones L.M."/>
            <person name="Kikuchi T."/>
            <person name="Reid A.J."/>
            <person name="Thorpe P."/>
            <person name="Tsai I.J."/>
            <person name="Beasley H."/>
            <person name="Blok V."/>
            <person name="Cock P.J.A."/>
            <person name="Van den Akker S.E."/>
            <person name="Holroyd N."/>
            <person name="Hunt M."/>
            <person name="Mantelin S."/>
            <person name="Naghra H."/>
            <person name="Pain A."/>
            <person name="Palomares-Rius J.E."/>
            <person name="Zarowiecki M."/>
            <person name="Berriman M."/>
            <person name="Jones J.T."/>
            <person name="Urwin P.E."/>
        </authorList>
    </citation>
    <scope>NUCLEOTIDE SEQUENCE [LARGE SCALE GENOMIC DNA]</scope>
    <source>
        <strain evidence="9">Lindley</strain>
    </source>
</reference>
<dbReference type="AlphaFoldDB" id="A0A183CH64"/>
<dbReference type="Gene3D" id="3.90.1170.50">
    <property type="entry name" value="Aldehyde oxidase/xanthine dehydrogenase, a/b hammerhead"/>
    <property type="match status" value="1"/>
</dbReference>
<dbReference type="Pfam" id="PF01315">
    <property type="entry name" value="Ald_Xan_dh_C"/>
    <property type="match status" value="1"/>
</dbReference>
<sequence length="302" mass="33272">MAYVTSPVSCGKIIGNPDYSSALCLDGVIGHVDWRDVPGSLMISHSNDMPLFATDQTSISYHGQPIAAIIANDTETARRAASLVHVEILKSDYEEKAIITIEEAIKRQSYLFPEPFRIHTIIANDTETARRAASLVHVEILKSDYEEKAIITIEEAIKRQSYLFPEPFRIHSSLAEPNATIKSEIDWKKFSRTIKGQIRIGGQEHFYLETQNCCAIPGEGDEMHIISSTQSVNDVQGDVATVLGVARNVVTVTVRRIGGGFGGKESCSGLFAGAAAIAAKKFKKPIRFWLERFDDMAISGNR</sequence>
<dbReference type="FunFam" id="3.30.365.10:FF:000001">
    <property type="entry name" value="Xanthine dehydrogenase oxidase"/>
    <property type="match status" value="1"/>
</dbReference>
<evidence type="ECO:0000256" key="4">
    <source>
        <dbReference type="ARBA" id="ARBA00022714"/>
    </source>
</evidence>
<keyword evidence="4" id="KW-0479">Metal-binding</keyword>
<keyword evidence="5" id="KW-0560">Oxidoreductase</keyword>
<evidence type="ECO:0000256" key="2">
    <source>
        <dbReference type="ARBA" id="ARBA00006849"/>
    </source>
</evidence>